<protein>
    <submittedName>
        <fullName evidence="3">DUF6605 domain-containing protein</fullName>
    </submittedName>
</protein>
<accession>A0ABU6AFM0</accession>
<evidence type="ECO:0000313" key="4">
    <source>
        <dbReference type="Proteomes" id="UP001327093"/>
    </source>
</evidence>
<gene>
    <name evidence="3" type="ORF">R4I43_22210</name>
</gene>
<dbReference type="InterPro" id="IPR013320">
    <property type="entry name" value="ConA-like_dom_sf"/>
</dbReference>
<dbReference type="SUPFAM" id="SSF49899">
    <property type="entry name" value="Concanavalin A-like lectins/glucanases"/>
    <property type="match status" value="1"/>
</dbReference>
<evidence type="ECO:0000256" key="1">
    <source>
        <dbReference type="SAM" id="MobiDB-lite"/>
    </source>
</evidence>
<dbReference type="InterPro" id="IPR046540">
    <property type="entry name" value="DMFA2_C"/>
</dbReference>
<dbReference type="Gene3D" id="2.60.120.200">
    <property type="match status" value="1"/>
</dbReference>
<dbReference type="Pfam" id="PF20254">
    <property type="entry name" value="DMFA2_C"/>
    <property type="match status" value="1"/>
</dbReference>
<dbReference type="RefSeq" id="WP_324267610.1">
    <property type="nucleotide sequence ID" value="NZ_JAWLNX010000016.1"/>
</dbReference>
<dbReference type="Proteomes" id="UP001327093">
    <property type="component" value="Unassembled WGS sequence"/>
</dbReference>
<dbReference type="EMBL" id="JAWLNX010000016">
    <property type="protein sequence ID" value="MEB3370125.1"/>
    <property type="molecule type" value="Genomic_DNA"/>
</dbReference>
<organism evidence="3 4">
    <name type="scientific">Saccharopolyspora mangrovi</name>
    <dbReference type="NCBI Taxonomy" id="3082379"/>
    <lineage>
        <taxon>Bacteria</taxon>
        <taxon>Bacillati</taxon>
        <taxon>Actinomycetota</taxon>
        <taxon>Actinomycetes</taxon>
        <taxon>Pseudonocardiales</taxon>
        <taxon>Pseudonocardiaceae</taxon>
        <taxon>Saccharopolyspora</taxon>
    </lineage>
</organism>
<sequence>MSVRPGEQIDFAVTCETPTYHADIVKLIHGDTNPDGPGEKIEPVSTHVDGEFPGRIQRVHSGSHIIVAHHRRLDLTTEWTLQTLVFPTAPERGVQGLITKWDDTSDAGMGLFIGADGSTQVWVGDGAGNTQRLSAGAPLISGLWYLVTGSRAADGTLTVSQVPVVTPTNSRFAVASSFASTTATVSGNSSLVPSSTDFPLVMAGQVDLVTDTGRVIVGNHFNGKLDRPRVHSTAMSPSEAEGQVENPRGLSLVAAWNFDAEITPEGIRQPRRITDVSRHGLHGTAVNMPTRAVTGYNWRAKEQNFVHAPTEYGAIHFHDDDLADAEWDVDFTLTVPGGMPSGLYAARLVADNDVDYVPFYVKAEPGNEKKICFLAPTASYMAYANDHVSLSAPLAQLFVARAPVLEQNNIVLSEHREFGLSTYDQHTDGSGVAFSTRQRPILNMRPGFRHWLSPSLWQFNADLHLIDWLTELGYEFDVITDEDLHLRGLDAIAPYRVVLTGSHPEYYSEQMLDAIHQYTTEGGRLMYFGGNGFYWVINFDPDDPSVIEVRKGHGSNAWKCKPGEYHLSFTGEYGTLWRHRGRAPQRLVGVGFGSEGFDVSSYFRRTPDGLGGAANWMFDGIAPDELIGDFGLVGGGAAGLELDLYDASLGTPPETVIGATSEGHTDVYLEVAEELYFNVPGTGGTQNGRVRGDITYFPTEGGGGVWSCSSISYCGSLSHNGYDNNVSQLTRNVLDRFLEDGRPPAGASEAQEPAPGSAS</sequence>
<comment type="caution">
    <text evidence="3">The sequence shown here is derived from an EMBL/GenBank/DDBJ whole genome shotgun (WGS) entry which is preliminary data.</text>
</comment>
<reference evidence="3 4" key="1">
    <citation type="submission" date="2023-10" db="EMBL/GenBank/DDBJ databases">
        <title>Saccharopolyspora sp. nov., isolated from mangrove soil.</title>
        <authorList>
            <person name="Lu Y."/>
            <person name="Liu W."/>
        </authorList>
    </citation>
    <scope>NUCLEOTIDE SEQUENCE [LARGE SCALE GENOMIC DNA]</scope>
    <source>
        <strain evidence="3 4">S2-29</strain>
    </source>
</reference>
<dbReference type="SUPFAM" id="SSF52317">
    <property type="entry name" value="Class I glutamine amidotransferase-like"/>
    <property type="match status" value="1"/>
</dbReference>
<evidence type="ECO:0000313" key="3">
    <source>
        <dbReference type="EMBL" id="MEB3370125.1"/>
    </source>
</evidence>
<evidence type="ECO:0000259" key="2">
    <source>
        <dbReference type="Pfam" id="PF20254"/>
    </source>
</evidence>
<name>A0ABU6AFM0_9PSEU</name>
<feature type="domain" description="N,N-dimethylformamidase beta subunit-like C-terminal" evidence="2">
    <location>
        <begin position="290"/>
        <end position="724"/>
    </location>
</feature>
<dbReference type="InterPro" id="IPR029062">
    <property type="entry name" value="Class_I_gatase-like"/>
</dbReference>
<feature type="region of interest" description="Disordered" evidence="1">
    <location>
        <begin position="739"/>
        <end position="759"/>
    </location>
</feature>
<proteinExistence type="predicted"/>
<keyword evidence="4" id="KW-1185">Reference proteome</keyword>